<organism evidence="2 3">
    <name type="scientific">Oceaniferula marina</name>
    <dbReference type="NCBI Taxonomy" id="2748318"/>
    <lineage>
        <taxon>Bacteria</taxon>
        <taxon>Pseudomonadati</taxon>
        <taxon>Verrucomicrobiota</taxon>
        <taxon>Verrucomicrobiia</taxon>
        <taxon>Verrucomicrobiales</taxon>
        <taxon>Verrucomicrobiaceae</taxon>
        <taxon>Oceaniferula</taxon>
    </lineage>
</organism>
<sequence>MSAEIEKATKEPVLLIAGGGGIFEIRQDGALLWKKTQSGVFPEQGEAAALFS</sequence>
<protein>
    <recommendedName>
        <fullName evidence="4">SelT/SelW/SelH family protein</fullName>
    </recommendedName>
</protein>
<dbReference type="EMBL" id="JACBAZ010000001">
    <property type="protein sequence ID" value="NWK54270.1"/>
    <property type="molecule type" value="Genomic_DNA"/>
</dbReference>
<comment type="caution">
    <text evidence="2">The sequence shown here is derived from an EMBL/GenBank/DDBJ whole genome shotgun (WGS) entry which is preliminary data.</text>
</comment>
<dbReference type="Gene3D" id="3.40.30.10">
    <property type="entry name" value="Glutaredoxin"/>
    <property type="match status" value="1"/>
</dbReference>
<evidence type="ECO:0008006" key="4">
    <source>
        <dbReference type="Google" id="ProtNLM"/>
    </source>
</evidence>
<evidence type="ECO:0000256" key="1">
    <source>
        <dbReference type="ARBA" id="ARBA00023284"/>
    </source>
</evidence>
<keyword evidence="1" id="KW-0676">Redox-active center</keyword>
<reference evidence="2 3" key="1">
    <citation type="submission" date="2020-07" db="EMBL/GenBank/DDBJ databases">
        <title>Roseicoccus Jingziensis gen. nov., sp. nov., isolated from coastal seawater.</title>
        <authorList>
            <person name="Feng X."/>
        </authorList>
    </citation>
    <scope>NUCLEOTIDE SEQUENCE [LARGE SCALE GENOMIC DNA]</scope>
    <source>
        <strain evidence="2 3">N1E253</strain>
    </source>
</reference>
<dbReference type="Proteomes" id="UP000557872">
    <property type="component" value="Unassembled WGS sequence"/>
</dbReference>
<gene>
    <name evidence="2" type="ORF">HW115_01500</name>
</gene>
<keyword evidence="3" id="KW-1185">Reference proteome</keyword>
<dbReference type="AlphaFoldDB" id="A0A851GI18"/>
<dbReference type="InterPro" id="IPR011893">
    <property type="entry name" value="Selenoprotein_Rdx-typ"/>
</dbReference>
<proteinExistence type="predicted"/>
<evidence type="ECO:0000313" key="3">
    <source>
        <dbReference type="Proteomes" id="UP000557872"/>
    </source>
</evidence>
<evidence type="ECO:0000313" key="2">
    <source>
        <dbReference type="EMBL" id="NWK54270.1"/>
    </source>
</evidence>
<name>A0A851GI18_9BACT</name>
<dbReference type="Pfam" id="PF10262">
    <property type="entry name" value="Rdx"/>
    <property type="match status" value="1"/>
</dbReference>
<accession>A0A851GI18</accession>